<protein>
    <recommendedName>
        <fullName evidence="3">DUF4913 domain-containing protein</fullName>
    </recommendedName>
</protein>
<gene>
    <name evidence="1" type="ORF">GCM10022380_05240</name>
</gene>
<comment type="caution">
    <text evidence="1">The sequence shown here is derived from an EMBL/GenBank/DDBJ whole genome shotgun (WGS) entry which is preliminary data.</text>
</comment>
<reference evidence="2" key="1">
    <citation type="journal article" date="2019" name="Int. J. Syst. Evol. Microbiol.">
        <title>The Global Catalogue of Microorganisms (GCM) 10K type strain sequencing project: providing services to taxonomists for standard genome sequencing and annotation.</title>
        <authorList>
            <consortium name="The Broad Institute Genomics Platform"/>
            <consortium name="The Broad Institute Genome Sequencing Center for Infectious Disease"/>
            <person name="Wu L."/>
            <person name="Ma J."/>
        </authorList>
    </citation>
    <scope>NUCLEOTIDE SEQUENCE [LARGE SCALE GENOMIC DNA]</scope>
    <source>
        <strain evidence="2">JCM 17017</strain>
    </source>
</reference>
<evidence type="ECO:0000313" key="1">
    <source>
        <dbReference type="EMBL" id="GAA3791595.1"/>
    </source>
</evidence>
<dbReference type="Proteomes" id="UP001501624">
    <property type="component" value="Unassembled WGS sequence"/>
</dbReference>
<evidence type="ECO:0008006" key="3">
    <source>
        <dbReference type="Google" id="ProtNLM"/>
    </source>
</evidence>
<organism evidence="1 2">
    <name type="scientific">Amycolatopsis tucumanensis</name>
    <dbReference type="NCBI Taxonomy" id="401106"/>
    <lineage>
        <taxon>Bacteria</taxon>
        <taxon>Bacillati</taxon>
        <taxon>Actinomycetota</taxon>
        <taxon>Actinomycetes</taxon>
        <taxon>Pseudonocardiales</taxon>
        <taxon>Pseudonocardiaceae</taxon>
        <taxon>Amycolatopsis</taxon>
    </lineage>
</organism>
<dbReference type="EMBL" id="BAABCM010000001">
    <property type="protein sequence ID" value="GAA3791595.1"/>
    <property type="molecule type" value="Genomic_DNA"/>
</dbReference>
<keyword evidence="2" id="KW-1185">Reference proteome</keyword>
<dbReference type="RefSeq" id="WP_237336653.1">
    <property type="nucleotide sequence ID" value="NZ_BAABCM010000001.1"/>
</dbReference>
<accession>A0ABP7HG28</accession>
<sequence length="202" mass="22708">MTGQIPQPASIEERLDVALDTLEQLLDEALPALVERVEAVETAAGTRATTERRAEFRFGYPPTPGKPVDPERSLQAWNRLHEWVRWLAGQFRLTALLPPCWPQHPVLVEELTALYLAWDGAWKSSAPPEAPSAFLERLDRARVRWADTNWGIPRCDGLHEPGGLDAAELYRAWNDDDRQRSALLAARDATLARLRQQDGEAA</sequence>
<proteinExistence type="predicted"/>
<evidence type="ECO:0000313" key="2">
    <source>
        <dbReference type="Proteomes" id="UP001501624"/>
    </source>
</evidence>
<name>A0ABP7HG28_9PSEU</name>